<dbReference type="AlphaFoldDB" id="A0ABD2ZLU1"/>
<dbReference type="EMBL" id="JBJUIK010000009">
    <property type="protein sequence ID" value="KAL3518688.1"/>
    <property type="molecule type" value="Genomic_DNA"/>
</dbReference>
<evidence type="ECO:0000259" key="1">
    <source>
        <dbReference type="Pfam" id="PF12061"/>
    </source>
</evidence>
<name>A0ABD2ZLU1_9GENT</name>
<dbReference type="Proteomes" id="UP001630127">
    <property type="component" value="Unassembled WGS sequence"/>
</dbReference>
<feature type="domain" description="Late blight resistance protein R1A-like N-terminal" evidence="1">
    <location>
        <begin position="54"/>
        <end position="234"/>
    </location>
</feature>
<dbReference type="Pfam" id="PF12061">
    <property type="entry name" value="NB-LRR"/>
    <property type="match status" value="1"/>
</dbReference>
<protein>
    <recommendedName>
        <fullName evidence="1">Late blight resistance protein R1A-like N-terminal domain-containing protein</fullName>
    </recommendedName>
</protein>
<comment type="caution">
    <text evidence="2">The sequence shown here is derived from an EMBL/GenBank/DDBJ whole genome shotgun (WGS) entry which is preliminary data.</text>
</comment>
<dbReference type="InterPro" id="IPR021929">
    <property type="entry name" value="R1A-like_N"/>
</dbReference>
<evidence type="ECO:0000313" key="3">
    <source>
        <dbReference type="Proteomes" id="UP001630127"/>
    </source>
</evidence>
<evidence type="ECO:0000313" key="2">
    <source>
        <dbReference type="EMBL" id="KAL3518688.1"/>
    </source>
</evidence>
<sequence length="235" mass="27051">MKMNPCLNICAKGSMNFEKISSFLVKKSVNFTLVSRISHCSIPVVVSSRSSYGIVRDEFMEFFDCLLENLVNFVIWVEEYCHGFRERLQPLEEKLRFLKIFIRFAELGGVEHSQLEKLLIQCEVVAVIAAKLCHLFWFGRSDLGVVIKFPEKIKLVDPLVCEIYIQVLMASNLSESSQNLAMEHPDKCIILGNFVDSLLGCLWEVQDYADIFTVSVKYQVQMLYEGLKFLKNILK</sequence>
<gene>
    <name evidence="2" type="ORF">ACH5RR_021277</name>
</gene>
<keyword evidence="3" id="KW-1185">Reference proteome</keyword>
<organism evidence="2 3">
    <name type="scientific">Cinchona calisaya</name>
    <dbReference type="NCBI Taxonomy" id="153742"/>
    <lineage>
        <taxon>Eukaryota</taxon>
        <taxon>Viridiplantae</taxon>
        <taxon>Streptophyta</taxon>
        <taxon>Embryophyta</taxon>
        <taxon>Tracheophyta</taxon>
        <taxon>Spermatophyta</taxon>
        <taxon>Magnoliopsida</taxon>
        <taxon>eudicotyledons</taxon>
        <taxon>Gunneridae</taxon>
        <taxon>Pentapetalae</taxon>
        <taxon>asterids</taxon>
        <taxon>lamiids</taxon>
        <taxon>Gentianales</taxon>
        <taxon>Rubiaceae</taxon>
        <taxon>Cinchonoideae</taxon>
        <taxon>Cinchoneae</taxon>
        <taxon>Cinchona</taxon>
    </lineage>
</organism>
<proteinExistence type="predicted"/>
<accession>A0ABD2ZLU1</accession>
<reference evidence="2 3" key="1">
    <citation type="submission" date="2024-11" db="EMBL/GenBank/DDBJ databases">
        <title>A near-complete genome assembly of Cinchona calisaya.</title>
        <authorList>
            <person name="Lian D.C."/>
            <person name="Zhao X.W."/>
            <person name="Wei L."/>
        </authorList>
    </citation>
    <scope>NUCLEOTIDE SEQUENCE [LARGE SCALE GENOMIC DNA]</scope>
    <source>
        <tissue evidence="2">Nenye</tissue>
    </source>
</reference>